<evidence type="ECO:0000313" key="3">
    <source>
        <dbReference type="Proteomes" id="UP000048984"/>
    </source>
</evidence>
<dbReference type="RefSeq" id="WP_054361715.1">
    <property type="nucleotide sequence ID" value="NZ_JAPCYQ010000001.1"/>
</dbReference>
<dbReference type="EMBL" id="LJYW01000001">
    <property type="protein sequence ID" value="KPL55547.1"/>
    <property type="molecule type" value="Genomic_DNA"/>
</dbReference>
<keyword evidence="1" id="KW-0472">Membrane</keyword>
<keyword evidence="1" id="KW-1133">Transmembrane helix</keyword>
<keyword evidence="1" id="KW-0812">Transmembrane</keyword>
<gene>
    <name evidence="2" type="ORF">ABB55_27675</name>
</gene>
<evidence type="ECO:0000256" key="1">
    <source>
        <dbReference type="SAM" id="Phobius"/>
    </source>
</evidence>
<name>A0A0P6WAF9_9HYPH</name>
<keyword evidence="3" id="KW-1185">Reference proteome</keyword>
<protein>
    <submittedName>
        <fullName evidence="2">Uncharacterized protein</fullName>
    </submittedName>
</protein>
<proteinExistence type="predicted"/>
<dbReference type="AlphaFoldDB" id="A0A0P6WAF9"/>
<feature type="transmembrane region" description="Helical" evidence="1">
    <location>
        <begin position="35"/>
        <end position="58"/>
    </location>
</feature>
<evidence type="ECO:0000313" key="2">
    <source>
        <dbReference type="EMBL" id="KPL55547.1"/>
    </source>
</evidence>
<sequence length="64" mass="6476">MSAIGGLGMIAGVLMLIRGFSIEGQAVGGIHQVFGAVYVCSGVTVFVLGAILITLAGIRDNRPS</sequence>
<reference evidence="2 3" key="2">
    <citation type="submission" date="2015-10" db="EMBL/GenBank/DDBJ databases">
        <title>Draft Genome Sequence of Prosthecomicrobium hirschii ATCC 27832.</title>
        <authorList>
            <person name="Daniel J."/>
            <person name="Givan S.A."/>
            <person name="Brun Y.V."/>
            <person name="Brown P.J."/>
        </authorList>
    </citation>
    <scope>NUCLEOTIDE SEQUENCE [LARGE SCALE GENOMIC DNA]</scope>
    <source>
        <strain evidence="2 3">16</strain>
    </source>
</reference>
<organism evidence="2 3">
    <name type="scientific">Prosthecodimorpha hirschii</name>
    <dbReference type="NCBI Taxonomy" id="665126"/>
    <lineage>
        <taxon>Bacteria</taxon>
        <taxon>Pseudomonadati</taxon>
        <taxon>Pseudomonadota</taxon>
        <taxon>Alphaproteobacteria</taxon>
        <taxon>Hyphomicrobiales</taxon>
        <taxon>Ancalomicrobiaceae</taxon>
        <taxon>Prosthecodimorpha</taxon>
    </lineage>
</organism>
<reference evidence="2 3" key="1">
    <citation type="submission" date="2015-09" db="EMBL/GenBank/DDBJ databases">
        <authorList>
            <person name="Jackson K.R."/>
            <person name="Lunt B.L."/>
            <person name="Fisher J.N.B."/>
            <person name="Gardner A.V."/>
            <person name="Bailey M.E."/>
            <person name="Deus L.M."/>
            <person name="Earl A.S."/>
            <person name="Gibby P.D."/>
            <person name="Hartmann K.A."/>
            <person name="Liu J.E."/>
            <person name="Manci A.M."/>
            <person name="Nielsen D.A."/>
            <person name="Solomon M.B."/>
            <person name="Breakwell D.P."/>
            <person name="Burnett S.H."/>
            <person name="Grose J.H."/>
        </authorList>
    </citation>
    <scope>NUCLEOTIDE SEQUENCE [LARGE SCALE GENOMIC DNA]</scope>
    <source>
        <strain evidence="2 3">16</strain>
    </source>
</reference>
<dbReference type="Proteomes" id="UP000048984">
    <property type="component" value="Unassembled WGS sequence"/>
</dbReference>
<comment type="caution">
    <text evidence="2">The sequence shown here is derived from an EMBL/GenBank/DDBJ whole genome shotgun (WGS) entry which is preliminary data.</text>
</comment>
<accession>A0A0P6WAF9</accession>